<dbReference type="InterPro" id="IPR005111">
    <property type="entry name" value="MoeA_C_domain_IV"/>
</dbReference>
<dbReference type="GO" id="GO:0032324">
    <property type="term" value="P:molybdopterin cofactor biosynthetic process"/>
    <property type="evidence" value="ECO:0007669"/>
    <property type="project" value="InterPro"/>
</dbReference>
<feature type="non-terminal residue" evidence="2">
    <location>
        <position position="1"/>
    </location>
</feature>
<dbReference type="Pfam" id="PF03454">
    <property type="entry name" value="MoeA_C"/>
    <property type="match status" value="1"/>
</dbReference>
<reference evidence="2" key="1">
    <citation type="submission" date="2018-05" db="EMBL/GenBank/DDBJ databases">
        <authorList>
            <person name="Lanie J.A."/>
            <person name="Ng W.-L."/>
            <person name="Kazmierczak K.M."/>
            <person name="Andrzejewski T.M."/>
            <person name="Davidsen T.M."/>
            <person name="Wayne K.J."/>
            <person name="Tettelin H."/>
            <person name="Glass J.I."/>
            <person name="Rusch D."/>
            <person name="Podicherti R."/>
            <person name="Tsui H.-C.T."/>
            <person name="Winkler M.E."/>
        </authorList>
    </citation>
    <scope>NUCLEOTIDE SEQUENCE</scope>
</reference>
<dbReference type="EMBL" id="UINC01198193">
    <property type="protein sequence ID" value="SVE16038.1"/>
    <property type="molecule type" value="Genomic_DNA"/>
</dbReference>
<dbReference type="SUPFAM" id="SSF63867">
    <property type="entry name" value="MoeA C-terminal domain-like"/>
    <property type="match status" value="1"/>
</dbReference>
<protein>
    <recommendedName>
        <fullName evidence="1">MoeA C-terminal domain-containing protein</fullName>
    </recommendedName>
</protein>
<organism evidence="2">
    <name type="scientific">marine metagenome</name>
    <dbReference type="NCBI Taxonomy" id="408172"/>
    <lineage>
        <taxon>unclassified sequences</taxon>
        <taxon>metagenomes</taxon>
        <taxon>ecological metagenomes</taxon>
    </lineage>
</organism>
<dbReference type="Gene3D" id="2.40.340.10">
    <property type="entry name" value="MoeA, C-terminal, domain IV"/>
    <property type="match status" value="1"/>
</dbReference>
<evidence type="ECO:0000313" key="2">
    <source>
        <dbReference type="EMBL" id="SVE16038.1"/>
    </source>
</evidence>
<evidence type="ECO:0000259" key="1">
    <source>
        <dbReference type="Pfam" id="PF03454"/>
    </source>
</evidence>
<dbReference type="AlphaFoldDB" id="A0A383B9C9"/>
<name>A0A383B9C9_9ZZZZ</name>
<dbReference type="InterPro" id="IPR036688">
    <property type="entry name" value="MoeA_C_domain_IV_sf"/>
</dbReference>
<accession>A0A383B9C9</accession>
<feature type="domain" description="MoeA C-terminal" evidence="1">
    <location>
        <begin position="1"/>
        <end position="54"/>
    </location>
</feature>
<gene>
    <name evidence="2" type="ORF">METZ01_LOCUS468892</name>
</gene>
<proteinExistence type="predicted"/>
<sequence length="56" mass="5952">RRHFMRVRVNAQGIVHATGLQASHAVGSLGQANGLVDVPAETNLAEGETVEVLRFA</sequence>